<dbReference type="EMBL" id="GBXM01020601">
    <property type="protein sequence ID" value="JAH87976.1"/>
    <property type="molecule type" value="Transcribed_RNA"/>
</dbReference>
<organism evidence="1">
    <name type="scientific">Anguilla anguilla</name>
    <name type="common">European freshwater eel</name>
    <name type="synonym">Muraena anguilla</name>
    <dbReference type="NCBI Taxonomy" id="7936"/>
    <lineage>
        <taxon>Eukaryota</taxon>
        <taxon>Metazoa</taxon>
        <taxon>Chordata</taxon>
        <taxon>Craniata</taxon>
        <taxon>Vertebrata</taxon>
        <taxon>Euteleostomi</taxon>
        <taxon>Actinopterygii</taxon>
        <taxon>Neopterygii</taxon>
        <taxon>Teleostei</taxon>
        <taxon>Anguilliformes</taxon>
        <taxon>Anguillidae</taxon>
        <taxon>Anguilla</taxon>
    </lineage>
</organism>
<proteinExistence type="predicted"/>
<protein>
    <submittedName>
        <fullName evidence="1">Uncharacterized protein</fullName>
    </submittedName>
</protein>
<name>A0A0E9WCF2_ANGAN</name>
<dbReference type="AlphaFoldDB" id="A0A0E9WCF2"/>
<reference evidence="1" key="2">
    <citation type="journal article" date="2015" name="Fish Shellfish Immunol.">
        <title>Early steps in the European eel (Anguilla anguilla)-Vibrio vulnificus interaction in the gills: Role of the RtxA13 toxin.</title>
        <authorList>
            <person name="Callol A."/>
            <person name="Pajuelo D."/>
            <person name="Ebbesson L."/>
            <person name="Teles M."/>
            <person name="MacKenzie S."/>
            <person name="Amaro C."/>
        </authorList>
    </citation>
    <scope>NUCLEOTIDE SEQUENCE</scope>
</reference>
<accession>A0A0E9WCF2</accession>
<sequence>MQHIKVTERCNTEDTHKKTITVRSRQVHSREQNANLVGTFLYRVTRNLSVPRGVI</sequence>
<reference evidence="1" key="1">
    <citation type="submission" date="2014-11" db="EMBL/GenBank/DDBJ databases">
        <authorList>
            <person name="Amaro Gonzalez C."/>
        </authorList>
    </citation>
    <scope>NUCLEOTIDE SEQUENCE</scope>
</reference>
<evidence type="ECO:0000313" key="1">
    <source>
        <dbReference type="EMBL" id="JAH87976.1"/>
    </source>
</evidence>